<feature type="transmembrane region" description="Helical" evidence="6">
    <location>
        <begin position="100"/>
        <end position="122"/>
    </location>
</feature>
<keyword evidence="8" id="KW-1185">Reference proteome</keyword>
<feature type="transmembrane region" description="Helical" evidence="6">
    <location>
        <begin position="49"/>
        <end position="79"/>
    </location>
</feature>
<feature type="transmembrane region" description="Helical" evidence="6">
    <location>
        <begin position="12"/>
        <end position="29"/>
    </location>
</feature>
<keyword evidence="4 6" id="KW-1133">Transmembrane helix</keyword>
<feature type="transmembrane region" description="Helical" evidence="6">
    <location>
        <begin position="356"/>
        <end position="373"/>
    </location>
</feature>
<dbReference type="Pfam" id="PF03739">
    <property type="entry name" value="LptF_LptG"/>
    <property type="match status" value="1"/>
</dbReference>
<keyword evidence="2" id="KW-1003">Cell membrane</keyword>
<dbReference type="Proteomes" id="UP001275932">
    <property type="component" value="Unassembled WGS sequence"/>
</dbReference>
<keyword evidence="5 6" id="KW-0472">Membrane</keyword>
<evidence type="ECO:0000256" key="2">
    <source>
        <dbReference type="ARBA" id="ARBA00022475"/>
    </source>
</evidence>
<evidence type="ECO:0000313" key="7">
    <source>
        <dbReference type="EMBL" id="MDX8415895.1"/>
    </source>
</evidence>
<keyword evidence="3 6" id="KW-0812">Transmembrane</keyword>
<protein>
    <submittedName>
        <fullName evidence="7">LptF/LptG family permease</fullName>
    </submittedName>
</protein>
<feature type="transmembrane region" description="Helical" evidence="6">
    <location>
        <begin position="322"/>
        <end position="344"/>
    </location>
</feature>
<dbReference type="PANTHER" id="PTHR33529">
    <property type="entry name" value="SLR0882 PROTEIN-RELATED"/>
    <property type="match status" value="1"/>
</dbReference>
<accession>A0ABU4WH73</accession>
<dbReference type="EMBL" id="JALBUT010000007">
    <property type="protein sequence ID" value="MDX8415895.1"/>
    <property type="molecule type" value="Genomic_DNA"/>
</dbReference>
<dbReference type="InterPro" id="IPR005495">
    <property type="entry name" value="LptG/LptF_permease"/>
</dbReference>
<feature type="transmembrane region" description="Helical" evidence="6">
    <location>
        <begin position="297"/>
        <end position="315"/>
    </location>
</feature>
<dbReference type="RefSeq" id="WP_370397348.1">
    <property type="nucleotide sequence ID" value="NZ_JALBUT010000007.1"/>
</dbReference>
<comment type="subcellular location">
    <subcellularLocation>
        <location evidence="1">Cell membrane</location>
        <topology evidence="1">Multi-pass membrane protein</topology>
    </subcellularLocation>
</comment>
<name>A0ABU4WH73_9BACT</name>
<comment type="caution">
    <text evidence="7">The sequence shown here is derived from an EMBL/GenBank/DDBJ whole genome shotgun (WGS) entry which is preliminary data.</text>
</comment>
<evidence type="ECO:0000256" key="4">
    <source>
        <dbReference type="ARBA" id="ARBA00022989"/>
    </source>
</evidence>
<evidence type="ECO:0000313" key="8">
    <source>
        <dbReference type="Proteomes" id="UP001275932"/>
    </source>
</evidence>
<evidence type="ECO:0000256" key="1">
    <source>
        <dbReference type="ARBA" id="ARBA00004651"/>
    </source>
</evidence>
<organism evidence="7 8">
    <name type="scientific">Intestinicryptomonas porci</name>
    <dbReference type="NCBI Taxonomy" id="2926320"/>
    <lineage>
        <taxon>Bacteria</taxon>
        <taxon>Pseudomonadati</taxon>
        <taxon>Verrucomicrobiota</taxon>
        <taxon>Opitutia</taxon>
        <taxon>Opitutales</taxon>
        <taxon>Intestinicryptomonaceae</taxon>
        <taxon>Intestinicryptomonas</taxon>
    </lineage>
</organism>
<evidence type="ECO:0000256" key="5">
    <source>
        <dbReference type="ARBA" id="ARBA00023136"/>
    </source>
</evidence>
<sequence>MGTLHKYIFKQLLGVSAMTVGLFVFVLVIGNVIKDVMGELASGKIDFGIFAYTIALIIPAIIPYAMPMGVLTAILLVFGRMSAQSEIVAIKASGRSIWDISAPVFFLAILASLFSVGINFYYAPMARFAYKSILKNAIAENPLQFIKPGTFVREFPGFVIYSDSAEGNTLKNFRIWELDKSGEVKTSTIAKTANLTYDENTDAIVLTLNNASSDIRRKSDSENFSKPVYTAKFEKASVSLNLAEILGTNKQRKKLAYMTFNELMKARFTYNPKKLPETPENMLRNRMKVQIQIQQNFAMAFSIFAMVILAVPLGIKAQRTETFANLAMALALALGYYLLMVLISWLEKFPNLRPDILIWIPNLLFLALGLVLLKRASKN</sequence>
<evidence type="ECO:0000256" key="3">
    <source>
        <dbReference type="ARBA" id="ARBA00022692"/>
    </source>
</evidence>
<proteinExistence type="predicted"/>
<evidence type="ECO:0000256" key="6">
    <source>
        <dbReference type="SAM" id="Phobius"/>
    </source>
</evidence>
<dbReference type="PANTHER" id="PTHR33529:SF2">
    <property type="entry name" value="LIPOPOLYSACCHARIDE EXPORT SYSTEM PERMEASE PROTEIN LPTG"/>
    <property type="match status" value="1"/>
</dbReference>
<gene>
    <name evidence="7" type="ORF">MOX91_06870</name>
</gene>
<reference evidence="7 8" key="1">
    <citation type="submission" date="2022-03" db="EMBL/GenBank/DDBJ databases">
        <title>Novel taxa within the pig intestine.</title>
        <authorList>
            <person name="Wylensek D."/>
            <person name="Bishof K."/>
            <person name="Afrizal A."/>
            <person name="Clavel T."/>
        </authorList>
    </citation>
    <scope>NUCLEOTIDE SEQUENCE [LARGE SCALE GENOMIC DNA]</scope>
    <source>
        <strain evidence="7 8">CLA-KB-P66</strain>
    </source>
</reference>